<evidence type="ECO:0000313" key="2">
    <source>
        <dbReference type="EMBL" id="SHJ85059.1"/>
    </source>
</evidence>
<protein>
    <submittedName>
        <fullName evidence="2">CRISPR-associated protein, APE2256 family</fullName>
    </submittedName>
</protein>
<proteinExistence type="predicted"/>
<feature type="domain" description="CRISPR system ring nuclease SSO1393-like" evidence="1">
    <location>
        <begin position="10"/>
        <end position="143"/>
    </location>
</feature>
<keyword evidence="3" id="KW-1185">Reference proteome</keyword>
<dbReference type="CDD" id="cd09742">
    <property type="entry name" value="Csm6_III-A"/>
    <property type="match status" value="1"/>
</dbReference>
<dbReference type="EMBL" id="FQZM01000076">
    <property type="protein sequence ID" value="SHJ85059.1"/>
    <property type="molecule type" value="Genomic_DNA"/>
</dbReference>
<reference evidence="3" key="1">
    <citation type="submission" date="2016-11" db="EMBL/GenBank/DDBJ databases">
        <authorList>
            <person name="Varghese N."/>
            <person name="Submissions S."/>
        </authorList>
    </citation>
    <scope>NUCLEOTIDE SEQUENCE [LARGE SCALE GENOMIC DNA]</scope>
    <source>
        <strain evidence="3">DSM 16057</strain>
    </source>
</reference>
<organism evidence="2 3">
    <name type="scientific">Desulfofundulus thermosubterraneus DSM 16057</name>
    <dbReference type="NCBI Taxonomy" id="1121432"/>
    <lineage>
        <taxon>Bacteria</taxon>
        <taxon>Bacillati</taxon>
        <taxon>Bacillota</taxon>
        <taxon>Clostridia</taxon>
        <taxon>Eubacteriales</taxon>
        <taxon>Peptococcaceae</taxon>
        <taxon>Desulfofundulus</taxon>
    </lineage>
</organism>
<dbReference type="Pfam" id="PF09651">
    <property type="entry name" value="Cas_APE2256"/>
    <property type="match status" value="1"/>
</dbReference>
<dbReference type="Proteomes" id="UP000184529">
    <property type="component" value="Unassembled WGS sequence"/>
</dbReference>
<dbReference type="NCBIfam" id="TIGR02619">
    <property type="entry name" value="putative CRISPR-associated protein, APE2256 family"/>
    <property type="match status" value="1"/>
</dbReference>
<accession>A0A1M6MNP6</accession>
<dbReference type="InterPro" id="IPR013442">
    <property type="entry name" value="SSO1393-like"/>
</dbReference>
<dbReference type="STRING" id="1121432.SAMN02745219_03490"/>
<evidence type="ECO:0000259" key="1">
    <source>
        <dbReference type="Pfam" id="PF09651"/>
    </source>
</evidence>
<sequence length="323" mass="36832">MRQLDGQDRLCGAEINSITNLVQRGYFDSNNARIVFCHSMTEDGRNVALILMEYFSLSGYETESYEIQDLHDADPGLFRTRGLRNLAKTISRVILERGTDYCAINATGGYKAQIAIAVLLGQALGVPVFYKHEKFNEIIAFPPMPVALDLSLWMRNSGLFFLLDRETVCEKDVAEHWDERLEALVERVEIDGSNYLELSPIGQIFHETFRGRYWSDRDRVLPPPALEKRKPHLGDHDWGNAREPILAFMNAVNKIPYVRHCRTHYWNPDLPSPNIFRLKGEEIEGVFSNGTWTVKIKVETTAVTPGQREACVADLNNWLTTGK</sequence>
<dbReference type="AlphaFoldDB" id="A0A1M6MNP6"/>
<gene>
    <name evidence="2" type="ORF">SAMN02745219_03490</name>
</gene>
<evidence type="ECO:0000313" key="3">
    <source>
        <dbReference type="Proteomes" id="UP000184529"/>
    </source>
</evidence>
<dbReference type="RefSeq" id="WP_072871588.1">
    <property type="nucleotide sequence ID" value="NZ_FQZM01000076.1"/>
</dbReference>
<name>A0A1M6MNP6_9FIRM</name>
<dbReference type="Gene3D" id="3.40.50.10770">
    <property type="entry name" value="Hypothetical protein VC1899 like domain (Restriction endonuclease-like)"/>
    <property type="match status" value="1"/>
</dbReference>